<dbReference type="NCBIfam" id="NF047593">
    <property type="entry name" value="IS66_ISAeme5_TnpA"/>
    <property type="match status" value="1"/>
</dbReference>
<dbReference type="Proteomes" id="UP000294829">
    <property type="component" value="Unassembled WGS sequence"/>
</dbReference>
<evidence type="ECO:0000313" key="2">
    <source>
        <dbReference type="Proteomes" id="UP000294829"/>
    </source>
</evidence>
<keyword evidence="2" id="KW-1185">Reference proteome</keyword>
<protein>
    <submittedName>
        <fullName evidence="1">IS66 family insertion sequence element accessory protein TnpB</fullName>
    </submittedName>
</protein>
<dbReference type="AlphaFoldDB" id="A0A4R5VL19"/>
<name>A0A4R5VL19_9BURK</name>
<evidence type="ECO:0000313" key="1">
    <source>
        <dbReference type="EMBL" id="TDK58699.1"/>
    </source>
</evidence>
<reference evidence="1 2" key="1">
    <citation type="submission" date="2019-03" db="EMBL/GenBank/DDBJ databases">
        <title>Sapientia aquatica gen. nov., sp. nov., isolated from a crater lake.</title>
        <authorList>
            <person name="Felfoldi T."/>
            <person name="Szabo A."/>
            <person name="Toth E."/>
            <person name="Schumann P."/>
            <person name="Keki Z."/>
            <person name="Marialigeti K."/>
            <person name="Mathe I."/>
        </authorList>
    </citation>
    <scope>NUCLEOTIDE SEQUENCE [LARGE SCALE GENOMIC DNA]</scope>
    <source>
        <strain evidence="1 2">SA-152</strain>
    </source>
</reference>
<accession>A0A4R5VL19</accession>
<dbReference type="EMBL" id="SMYL01000035">
    <property type="protein sequence ID" value="TDK58699.1"/>
    <property type="molecule type" value="Genomic_DNA"/>
</dbReference>
<comment type="caution">
    <text evidence="1">The sequence shown here is derived from an EMBL/GenBank/DDBJ whole genome shotgun (WGS) entry which is preliminary data.</text>
</comment>
<dbReference type="RefSeq" id="WP_133331531.1">
    <property type="nucleotide sequence ID" value="NZ_SMYL01000035.1"/>
</dbReference>
<proteinExistence type="predicted"/>
<sequence length="107" mass="11824">MSRFKSLISKADWLQHVSTWQASGMTQAAYCREHELNATTFNGWITRGRKASSPSIKLTAVPVVIQPVTPAVSNLAPIVLQHESGWQLTLPADVQITWLAQLLNELA</sequence>
<organism evidence="1 2">
    <name type="scientific">Sapientia aquatica</name>
    <dbReference type="NCBI Taxonomy" id="1549640"/>
    <lineage>
        <taxon>Bacteria</taxon>
        <taxon>Pseudomonadati</taxon>
        <taxon>Pseudomonadota</taxon>
        <taxon>Betaproteobacteria</taxon>
        <taxon>Burkholderiales</taxon>
        <taxon>Oxalobacteraceae</taxon>
        <taxon>Sapientia</taxon>
    </lineage>
</organism>
<dbReference type="OrthoDB" id="8757968at2"/>
<gene>
    <name evidence="1" type="ORF">E2I14_19120</name>
</gene>